<dbReference type="GO" id="GO:0045746">
    <property type="term" value="P:negative regulation of Notch signaling pathway"/>
    <property type="evidence" value="ECO:0007669"/>
    <property type="project" value="InterPro"/>
</dbReference>
<dbReference type="Proteomes" id="UP000823561">
    <property type="component" value="Chromosome 23"/>
</dbReference>
<keyword evidence="5" id="KW-0539">Nucleus</keyword>
<sequence length="244" mass="27434">MYMLIQWIEDPPTWDVLPQNKVVNSLCEVGYICDVQYRDETSPAKIIQKGSRTKLMKALEALERGCRNAATGTEERGRGLREKRPPAQFSPASSEEDEESEPGYSRDVNPAADSSIANQLNEMRCLLLEMREKIINLERTIHIGPTVKITATQYAHIKWSDPRKATKDLLMAVFGRQVLATHSYTGKLSNAFLGRQPKPQLNSAKTSDILNYITNKFGVDPALVKQAISQKCADEAKLARRRSK</sequence>
<name>A0AAV6FHJ4_9TELE</name>
<evidence type="ECO:0000256" key="2">
    <source>
        <dbReference type="ARBA" id="ARBA00022491"/>
    </source>
</evidence>
<dbReference type="InterPro" id="IPR018379">
    <property type="entry name" value="BEN_domain"/>
</dbReference>
<dbReference type="InterPro" id="IPR037496">
    <property type="entry name" value="BEND6-like"/>
</dbReference>
<accession>A0AAV6FHJ4</accession>
<feature type="domain" description="BEN" evidence="7">
    <location>
        <begin position="144"/>
        <end position="239"/>
    </location>
</feature>
<dbReference type="Gene3D" id="1.10.10.2590">
    <property type="entry name" value="BEN domain"/>
    <property type="match status" value="1"/>
</dbReference>
<dbReference type="PROSITE" id="PS51457">
    <property type="entry name" value="BEN"/>
    <property type="match status" value="1"/>
</dbReference>
<evidence type="ECO:0000256" key="3">
    <source>
        <dbReference type="ARBA" id="ARBA00023015"/>
    </source>
</evidence>
<dbReference type="PANTHER" id="PTHR35346:SF1">
    <property type="entry name" value="BEN DOMAIN-CONTAINING PROTEIN 6"/>
    <property type="match status" value="1"/>
</dbReference>
<dbReference type="SMART" id="SM01025">
    <property type="entry name" value="BEN"/>
    <property type="match status" value="1"/>
</dbReference>
<comment type="subcellular location">
    <subcellularLocation>
        <location evidence="1">Nucleus</location>
    </subcellularLocation>
</comment>
<dbReference type="EMBL" id="JADWDJ010000023">
    <property type="protein sequence ID" value="KAG5262274.1"/>
    <property type="molecule type" value="Genomic_DNA"/>
</dbReference>
<dbReference type="Pfam" id="PF10523">
    <property type="entry name" value="BEN"/>
    <property type="match status" value="1"/>
</dbReference>
<keyword evidence="3" id="KW-0805">Transcription regulation</keyword>
<keyword evidence="2" id="KW-0678">Repressor</keyword>
<evidence type="ECO:0000256" key="6">
    <source>
        <dbReference type="SAM" id="MobiDB-lite"/>
    </source>
</evidence>
<evidence type="ECO:0000313" key="8">
    <source>
        <dbReference type="EMBL" id="KAG5262274.1"/>
    </source>
</evidence>
<evidence type="ECO:0000256" key="1">
    <source>
        <dbReference type="ARBA" id="ARBA00004123"/>
    </source>
</evidence>
<feature type="compositionally biased region" description="Basic and acidic residues" evidence="6">
    <location>
        <begin position="73"/>
        <end position="85"/>
    </location>
</feature>
<feature type="region of interest" description="Disordered" evidence="6">
    <location>
        <begin position="66"/>
        <end position="113"/>
    </location>
</feature>
<protein>
    <recommendedName>
        <fullName evidence="7">BEN domain-containing protein</fullName>
    </recommendedName>
</protein>
<dbReference type="GO" id="GO:0003714">
    <property type="term" value="F:transcription corepressor activity"/>
    <property type="evidence" value="ECO:0007669"/>
    <property type="project" value="InterPro"/>
</dbReference>
<evidence type="ECO:0000256" key="5">
    <source>
        <dbReference type="ARBA" id="ARBA00023242"/>
    </source>
</evidence>
<proteinExistence type="predicted"/>
<evidence type="ECO:0000256" key="4">
    <source>
        <dbReference type="ARBA" id="ARBA00023163"/>
    </source>
</evidence>
<dbReference type="AlphaFoldDB" id="A0AAV6FHJ4"/>
<dbReference type="GO" id="GO:0003677">
    <property type="term" value="F:DNA binding"/>
    <property type="evidence" value="ECO:0007669"/>
    <property type="project" value="InterPro"/>
</dbReference>
<evidence type="ECO:0000313" key="9">
    <source>
        <dbReference type="Proteomes" id="UP000823561"/>
    </source>
</evidence>
<comment type="caution">
    <text evidence="8">The sequence shown here is derived from an EMBL/GenBank/DDBJ whole genome shotgun (WGS) entry which is preliminary data.</text>
</comment>
<reference evidence="8" key="1">
    <citation type="submission" date="2020-10" db="EMBL/GenBank/DDBJ databases">
        <title>Chromosome-scale genome assembly of the Allis shad, Alosa alosa.</title>
        <authorList>
            <person name="Margot Z."/>
            <person name="Christophe K."/>
            <person name="Cabau C."/>
            <person name="Louis A."/>
            <person name="Berthelot C."/>
            <person name="Parey E."/>
            <person name="Roest Crollius H."/>
            <person name="Montfort J."/>
            <person name="Robinson-Rechavi M."/>
            <person name="Bucao C."/>
            <person name="Bouchez O."/>
            <person name="Gislard M."/>
            <person name="Lluch J."/>
            <person name="Milhes M."/>
            <person name="Lampietro C."/>
            <person name="Lopez Roques C."/>
            <person name="Donnadieu C."/>
            <person name="Braasch I."/>
            <person name="Desvignes T."/>
            <person name="Postlethwait J."/>
            <person name="Bobe J."/>
            <person name="Guiguen Y."/>
        </authorList>
    </citation>
    <scope>NUCLEOTIDE SEQUENCE</scope>
    <source>
        <strain evidence="8">M-15738</strain>
        <tissue evidence="8">Blood</tissue>
    </source>
</reference>
<dbReference type="PANTHER" id="PTHR35346">
    <property type="entry name" value="BEN DOMAIN-CONTAINING PROTEIN 6"/>
    <property type="match status" value="1"/>
</dbReference>
<keyword evidence="9" id="KW-1185">Reference proteome</keyword>
<dbReference type="GO" id="GO:0005634">
    <property type="term" value="C:nucleus"/>
    <property type="evidence" value="ECO:0007669"/>
    <property type="project" value="UniProtKB-SubCell"/>
</dbReference>
<gene>
    <name evidence="8" type="ORF">AALO_G00294150</name>
</gene>
<organism evidence="8 9">
    <name type="scientific">Alosa alosa</name>
    <name type="common">allis shad</name>
    <dbReference type="NCBI Taxonomy" id="278164"/>
    <lineage>
        <taxon>Eukaryota</taxon>
        <taxon>Metazoa</taxon>
        <taxon>Chordata</taxon>
        <taxon>Craniata</taxon>
        <taxon>Vertebrata</taxon>
        <taxon>Euteleostomi</taxon>
        <taxon>Actinopterygii</taxon>
        <taxon>Neopterygii</taxon>
        <taxon>Teleostei</taxon>
        <taxon>Clupei</taxon>
        <taxon>Clupeiformes</taxon>
        <taxon>Clupeoidei</taxon>
        <taxon>Clupeidae</taxon>
        <taxon>Alosa</taxon>
    </lineage>
</organism>
<dbReference type="GO" id="GO:0045666">
    <property type="term" value="P:positive regulation of neuron differentiation"/>
    <property type="evidence" value="ECO:0007669"/>
    <property type="project" value="InterPro"/>
</dbReference>
<evidence type="ECO:0000259" key="7">
    <source>
        <dbReference type="PROSITE" id="PS51457"/>
    </source>
</evidence>
<keyword evidence="4" id="KW-0804">Transcription</keyword>